<keyword evidence="2" id="KW-0472">Membrane</keyword>
<accession>A0A8W7PNZ5</accession>
<feature type="compositionally biased region" description="Pro residues" evidence="1">
    <location>
        <begin position="18"/>
        <end position="29"/>
    </location>
</feature>
<dbReference type="EnsemblMetazoa" id="ACOM035109-RA">
    <property type="protein sequence ID" value="ACOM035109-PA.1"/>
    <property type="gene ID" value="ACOM035109"/>
</dbReference>
<sequence length="210" mass="22730">MELSDVGLLSEPSGNRTPPSPFPPLPPGRSSPSLVRSYLRFRLPLPLPLPAPVGDERFSSYSPPPDAPPPAEVPVPSSGGPSGPPRIPAAITEEREVKAAFGTVECNGSKVVFRLSPDRTLSIWPRNYGRCSEQTFSIPFIIIAGIIAGIITTIIIIIRFIVQARSRPREAGKGETVVVMVVEKQENAAEAQDDTRVLGRCRAEEMIQQI</sequence>
<dbReference type="AlphaFoldDB" id="A0A8W7PNZ5"/>
<feature type="region of interest" description="Disordered" evidence="1">
    <location>
        <begin position="54"/>
        <end position="88"/>
    </location>
</feature>
<dbReference type="Proteomes" id="UP000075882">
    <property type="component" value="Unassembled WGS sequence"/>
</dbReference>
<evidence type="ECO:0000313" key="3">
    <source>
        <dbReference type="EnsemblMetazoa" id="ACOM035109-PA.1"/>
    </source>
</evidence>
<evidence type="ECO:0000256" key="2">
    <source>
        <dbReference type="SAM" id="Phobius"/>
    </source>
</evidence>
<keyword evidence="2" id="KW-1133">Transmembrane helix</keyword>
<organism evidence="3">
    <name type="scientific">Anopheles coluzzii</name>
    <name type="common">African malaria mosquito</name>
    <dbReference type="NCBI Taxonomy" id="1518534"/>
    <lineage>
        <taxon>Eukaryota</taxon>
        <taxon>Metazoa</taxon>
        <taxon>Ecdysozoa</taxon>
        <taxon>Arthropoda</taxon>
        <taxon>Hexapoda</taxon>
        <taxon>Insecta</taxon>
        <taxon>Pterygota</taxon>
        <taxon>Neoptera</taxon>
        <taxon>Endopterygota</taxon>
        <taxon>Diptera</taxon>
        <taxon>Nematocera</taxon>
        <taxon>Culicoidea</taxon>
        <taxon>Culicidae</taxon>
        <taxon>Anophelinae</taxon>
        <taxon>Anopheles</taxon>
    </lineage>
</organism>
<keyword evidence="2" id="KW-0812">Transmembrane</keyword>
<feature type="transmembrane region" description="Helical" evidence="2">
    <location>
        <begin position="136"/>
        <end position="162"/>
    </location>
</feature>
<feature type="region of interest" description="Disordered" evidence="1">
    <location>
        <begin position="1"/>
        <end position="32"/>
    </location>
</feature>
<feature type="compositionally biased region" description="Pro residues" evidence="1">
    <location>
        <begin position="62"/>
        <end position="73"/>
    </location>
</feature>
<protein>
    <submittedName>
        <fullName evidence="3">Uncharacterized protein</fullName>
    </submittedName>
</protein>
<name>A0A8W7PNZ5_ANOCL</name>
<proteinExistence type="predicted"/>
<evidence type="ECO:0000256" key="1">
    <source>
        <dbReference type="SAM" id="MobiDB-lite"/>
    </source>
</evidence>
<reference evidence="3" key="1">
    <citation type="submission" date="2022-08" db="UniProtKB">
        <authorList>
            <consortium name="EnsemblMetazoa"/>
        </authorList>
    </citation>
    <scope>IDENTIFICATION</scope>
</reference>